<evidence type="ECO:0000313" key="3">
    <source>
        <dbReference type="Proteomes" id="UP000597762"/>
    </source>
</evidence>
<proteinExistence type="predicted"/>
<feature type="transmembrane region" description="Helical" evidence="1">
    <location>
        <begin position="90"/>
        <end position="118"/>
    </location>
</feature>
<protein>
    <submittedName>
        <fullName evidence="2">Uncharacterized protein</fullName>
    </submittedName>
</protein>
<name>A0A812D523_ACAPH</name>
<organism evidence="2 3">
    <name type="scientific">Acanthosepion pharaonis</name>
    <name type="common">Pharaoh cuttlefish</name>
    <name type="synonym">Sepia pharaonis</name>
    <dbReference type="NCBI Taxonomy" id="158019"/>
    <lineage>
        <taxon>Eukaryota</taxon>
        <taxon>Metazoa</taxon>
        <taxon>Spiralia</taxon>
        <taxon>Lophotrochozoa</taxon>
        <taxon>Mollusca</taxon>
        <taxon>Cephalopoda</taxon>
        <taxon>Coleoidea</taxon>
        <taxon>Decapodiformes</taxon>
        <taxon>Sepiida</taxon>
        <taxon>Sepiina</taxon>
        <taxon>Sepiidae</taxon>
        <taxon>Acanthosepion</taxon>
    </lineage>
</organism>
<evidence type="ECO:0000256" key="1">
    <source>
        <dbReference type="SAM" id="Phobius"/>
    </source>
</evidence>
<keyword evidence="1" id="KW-1133">Transmembrane helix</keyword>
<keyword evidence="3" id="KW-1185">Reference proteome</keyword>
<feature type="transmembrane region" description="Helical" evidence="1">
    <location>
        <begin position="37"/>
        <end position="58"/>
    </location>
</feature>
<accession>A0A812D523</accession>
<sequence>MASFFYFQPLLHLSVTFIFLVCSLSLSVIAPSYFCTFFFSFSPFFFVSFLHCSSFLFLSQPSYTLILLCFLCIESFSPDFFFFINTFSSFVLFFLSFLSFSLTFSSHSFLSLFSFAFFHSLLLTLYCQSVFPLLSFSDSIFLSFFSLIHLLHRYILHFISLTNKISFLLS</sequence>
<dbReference type="Proteomes" id="UP000597762">
    <property type="component" value="Unassembled WGS sequence"/>
</dbReference>
<keyword evidence="1" id="KW-0472">Membrane</keyword>
<dbReference type="EMBL" id="CAHIKZ030002486">
    <property type="protein sequence ID" value="CAE1287681.1"/>
    <property type="molecule type" value="Genomic_DNA"/>
</dbReference>
<reference evidence="2" key="1">
    <citation type="submission" date="2021-01" db="EMBL/GenBank/DDBJ databases">
        <authorList>
            <person name="Li R."/>
            <person name="Bekaert M."/>
        </authorList>
    </citation>
    <scope>NUCLEOTIDE SEQUENCE</scope>
    <source>
        <strain evidence="2">Farmed</strain>
    </source>
</reference>
<dbReference type="AlphaFoldDB" id="A0A812D523"/>
<evidence type="ECO:0000313" key="2">
    <source>
        <dbReference type="EMBL" id="CAE1287681.1"/>
    </source>
</evidence>
<keyword evidence="1" id="KW-0812">Transmembrane</keyword>
<gene>
    <name evidence="2" type="ORF">SPHA_46717</name>
</gene>
<comment type="caution">
    <text evidence="2">The sequence shown here is derived from an EMBL/GenBank/DDBJ whole genome shotgun (WGS) entry which is preliminary data.</text>
</comment>